<dbReference type="GO" id="GO:1990170">
    <property type="term" value="P:stress response to cadmium ion"/>
    <property type="evidence" value="ECO:0007669"/>
    <property type="project" value="TreeGrafter"/>
</dbReference>
<dbReference type="Gene3D" id="4.10.860.10">
    <property type="entry name" value="UVR domain"/>
    <property type="match status" value="1"/>
</dbReference>
<dbReference type="PANTHER" id="PTHR38430">
    <property type="entry name" value="PROTEIN-ARGININE KINASE ACTIVATOR PROTEIN"/>
    <property type="match status" value="1"/>
</dbReference>
<dbReference type="EMBL" id="SOKU01000014">
    <property type="protein sequence ID" value="TES87077.1"/>
    <property type="molecule type" value="Genomic_DNA"/>
</dbReference>
<dbReference type="PROSITE" id="PS50151">
    <property type="entry name" value="UVR"/>
    <property type="match status" value="1"/>
</dbReference>
<dbReference type="InterPro" id="IPR001943">
    <property type="entry name" value="UVR_dom"/>
</dbReference>
<dbReference type="GO" id="GO:0046870">
    <property type="term" value="F:cadmium ion binding"/>
    <property type="evidence" value="ECO:0007669"/>
    <property type="project" value="TreeGrafter"/>
</dbReference>
<dbReference type="InterPro" id="IPR036876">
    <property type="entry name" value="UVR_dom_sf"/>
</dbReference>
<dbReference type="SUPFAM" id="SSF46600">
    <property type="entry name" value="C-terminal UvrC-binding domain of UvrB"/>
    <property type="match status" value="1"/>
</dbReference>
<proteinExistence type="predicted"/>
<dbReference type="AlphaFoldDB" id="A0A523QMQ5"/>
<organism evidence="2 3">
    <name type="scientific">Aerophobetes bacterium</name>
    <dbReference type="NCBI Taxonomy" id="2030807"/>
    <lineage>
        <taxon>Bacteria</taxon>
        <taxon>Candidatus Aerophobota</taxon>
    </lineage>
</organism>
<dbReference type="Proteomes" id="UP000320781">
    <property type="component" value="Unassembled WGS sequence"/>
</dbReference>
<evidence type="ECO:0000313" key="2">
    <source>
        <dbReference type="EMBL" id="TES87077.1"/>
    </source>
</evidence>
<reference evidence="2 3" key="1">
    <citation type="submission" date="2019-03" db="EMBL/GenBank/DDBJ databases">
        <title>Metabolic potential of uncultured bacteria and archaea associated with petroleum seepage in deep-sea sediments.</title>
        <authorList>
            <person name="Dong X."/>
            <person name="Hubert C."/>
        </authorList>
    </citation>
    <scope>NUCLEOTIDE SEQUENCE [LARGE SCALE GENOMIC DNA]</scope>
    <source>
        <strain evidence="2">E44_bin92</strain>
    </source>
</reference>
<dbReference type="Pfam" id="PF02151">
    <property type="entry name" value="UVR"/>
    <property type="match status" value="1"/>
</dbReference>
<protein>
    <recommendedName>
        <fullName evidence="1">UVR domain-containing protein</fullName>
    </recommendedName>
</protein>
<dbReference type="GO" id="GO:0050897">
    <property type="term" value="F:cobalt ion binding"/>
    <property type="evidence" value="ECO:0007669"/>
    <property type="project" value="TreeGrafter"/>
</dbReference>
<sequence>MRKMLCQVCKIREANVHLKEIIGGEVRELHLCDICAKEKGLGEPFLPSFSLPELMLGLTELEIPSSVEEGPECSGCGLSYEDVRKKGKLGCSLCYQSFREYLNPLLEKIHGKVYHSGKVPKKGKREYRLDKKVYGLREKLKEAVRKEEYEKAAELRDELRKLEKGGRA</sequence>
<dbReference type="GO" id="GO:1990169">
    <property type="term" value="P:stress response to copper ion"/>
    <property type="evidence" value="ECO:0007669"/>
    <property type="project" value="TreeGrafter"/>
</dbReference>
<dbReference type="GO" id="GO:0008270">
    <property type="term" value="F:zinc ion binding"/>
    <property type="evidence" value="ECO:0007669"/>
    <property type="project" value="TreeGrafter"/>
</dbReference>
<evidence type="ECO:0000259" key="1">
    <source>
        <dbReference type="PROSITE" id="PS50151"/>
    </source>
</evidence>
<dbReference type="InterPro" id="IPR025542">
    <property type="entry name" value="YacH"/>
</dbReference>
<gene>
    <name evidence="2" type="ORF">E3J95_00345</name>
</gene>
<dbReference type="PIRSF" id="PIRSF015034">
    <property type="entry name" value="YacH"/>
    <property type="match status" value="1"/>
</dbReference>
<dbReference type="GO" id="GO:0005507">
    <property type="term" value="F:copper ion binding"/>
    <property type="evidence" value="ECO:0007669"/>
    <property type="project" value="TreeGrafter"/>
</dbReference>
<accession>A0A523QMQ5</accession>
<feature type="domain" description="UVR" evidence="1">
    <location>
        <begin position="130"/>
        <end position="165"/>
    </location>
</feature>
<name>A0A523QMQ5_UNCAE</name>
<comment type="caution">
    <text evidence="2">The sequence shown here is derived from an EMBL/GenBank/DDBJ whole genome shotgun (WGS) entry which is preliminary data.</text>
</comment>
<evidence type="ECO:0000313" key="3">
    <source>
        <dbReference type="Proteomes" id="UP000320781"/>
    </source>
</evidence>
<dbReference type="PANTHER" id="PTHR38430:SF1">
    <property type="entry name" value="PROTEIN-ARGININE KINASE ACTIVATOR PROTEIN"/>
    <property type="match status" value="1"/>
</dbReference>